<dbReference type="AlphaFoldDB" id="A0A0H1QYF3"/>
<dbReference type="STRING" id="1550566.SZ63_08300"/>
<reference evidence="14 15" key="1">
    <citation type="journal article" date="2015" name="Int. J. Syst. Evol. Microbiol.">
        <title>Methanoculleus sediminis sp. nov., a methanogen from sediments near a submarine mud volcano.</title>
        <authorList>
            <person name="Chen S.C."/>
            <person name="Chen M.F."/>
            <person name="Lai M.C."/>
            <person name="Weng C.Y."/>
            <person name="Wu S.Y."/>
            <person name="Lin S."/>
            <person name="Yang T.F."/>
            <person name="Chen P.C."/>
        </authorList>
    </citation>
    <scope>NUCLEOTIDE SEQUENCE [LARGE SCALE GENOMIC DNA]</scope>
    <source>
        <strain evidence="14 15">S3Fa</strain>
    </source>
</reference>
<keyword evidence="8" id="KW-0460">Magnesium</keyword>
<dbReference type="GO" id="GO:0005524">
    <property type="term" value="F:ATP binding"/>
    <property type="evidence" value="ECO:0007669"/>
    <property type="project" value="UniProtKB-KW"/>
</dbReference>
<comment type="catalytic activity">
    <reaction evidence="11">
        <text>O-(5'-adenylyl)-L-tyrosyl-[protein] + ATP = O-[5'-(adenylyl-(5'-&gt;3')-adenylyl)]-L-tyrosyl-[protein] + diphosphate</text>
        <dbReference type="Rhea" id="RHEA:66528"/>
        <dbReference type="Rhea" id="RHEA-COMP:13846"/>
        <dbReference type="Rhea" id="RHEA-COMP:17046"/>
        <dbReference type="ChEBI" id="CHEBI:30616"/>
        <dbReference type="ChEBI" id="CHEBI:33019"/>
        <dbReference type="ChEBI" id="CHEBI:83624"/>
        <dbReference type="ChEBI" id="CHEBI:167160"/>
    </reaction>
</comment>
<dbReference type="Proteomes" id="UP000035301">
    <property type="component" value="Unassembled WGS sequence"/>
</dbReference>
<dbReference type="PATRIC" id="fig|1550566.3.peg.1813"/>
<evidence type="ECO:0000259" key="13">
    <source>
        <dbReference type="Pfam" id="PF01909"/>
    </source>
</evidence>
<dbReference type="OrthoDB" id="61846at2157"/>
<keyword evidence="3" id="KW-0808">Transferase</keyword>
<evidence type="ECO:0000256" key="2">
    <source>
        <dbReference type="ARBA" id="ARBA00022649"/>
    </source>
</evidence>
<dbReference type="CDD" id="cd05403">
    <property type="entry name" value="NT_KNTase_like"/>
    <property type="match status" value="1"/>
</dbReference>
<comment type="cofactor">
    <cofactor evidence="1">
        <name>Mg(2+)</name>
        <dbReference type="ChEBI" id="CHEBI:18420"/>
    </cofactor>
</comment>
<evidence type="ECO:0000256" key="4">
    <source>
        <dbReference type="ARBA" id="ARBA00022695"/>
    </source>
</evidence>
<accession>A0A0H1QYF3</accession>
<comment type="caution">
    <text evidence="14">The sequence shown here is derived from an EMBL/GenBank/DDBJ whole genome shotgun (WGS) entry which is preliminary data.</text>
</comment>
<keyword evidence="15" id="KW-1185">Reference proteome</keyword>
<keyword evidence="7" id="KW-0067">ATP-binding</keyword>
<evidence type="ECO:0000256" key="10">
    <source>
        <dbReference type="ARBA" id="ARBA00038276"/>
    </source>
</evidence>
<evidence type="ECO:0000256" key="3">
    <source>
        <dbReference type="ARBA" id="ARBA00022679"/>
    </source>
</evidence>
<dbReference type="InterPro" id="IPR043519">
    <property type="entry name" value="NT_sf"/>
</dbReference>
<evidence type="ECO:0000256" key="8">
    <source>
        <dbReference type="ARBA" id="ARBA00022842"/>
    </source>
</evidence>
<evidence type="ECO:0000256" key="5">
    <source>
        <dbReference type="ARBA" id="ARBA00022723"/>
    </source>
</evidence>
<dbReference type="GO" id="GO:0070733">
    <property type="term" value="F:AMPylase activity"/>
    <property type="evidence" value="ECO:0007669"/>
    <property type="project" value="UniProtKB-EC"/>
</dbReference>
<dbReference type="PANTHER" id="PTHR33571">
    <property type="entry name" value="SSL8005 PROTEIN"/>
    <property type="match status" value="1"/>
</dbReference>
<dbReference type="PANTHER" id="PTHR33571:SF12">
    <property type="entry name" value="BSL3053 PROTEIN"/>
    <property type="match status" value="1"/>
</dbReference>
<keyword evidence="6" id="KW-0547">Nucleotide-binding</keyword>
<feature type="domain" description="Polymerase nucleotidyl transferase" evidence="13">
    <location>
        <begin position="21"/>
        <end position="95"/>
    </location>
</feature>
<organism evidence="14 15">
    <name type="scientific">Methanoculleus sediminis</name>
    <dbReference type="NCBI Taxonomy" id="1550566"/>
    <lineage>
        <taxon>Archaea</taxon>
        <taxon>Methanobacteriati</taxon>
        <taxon>Methanobacteriota</taxon>
        <taxon>Stenosarchaea group</taxon>
        <taxon>Methanomicrobia</taxon>
        <taxon>Methanomicrobiales</taxon>
        <taxon>Methanomicrobiaceae</taxon>
        <taxon>Methanoculleus</taxon>
    </lineage>
</organism>
<comment type="catalytic activity">
    <reaction evidence="12">
        <text>L-tyrosyl-[protein] + ATP = O-(5'-adenylyl)-L-tyrosyl-[protein] + diphosphate</text>
        <dbReference type="Rhea" id="RHEA:54288"/>
        <dbReference type="Rhea" id="RHEA-COMP:10136"/>
        <dbReference type="Rhea" id="RHEA-COMP:13846"/>
        <dbReference type="ChEBI" id="CHEBI:30616"/>
        <dbReference type="ChEBI" id="CHEBI:33019"/>
        <dbReference type="ChEBI" id="CHEBI:46858"/>
        <dbReference type="ChEBI" id="CHEBI:83624"/>
        <dbReference type="EC" id="2.7.7.108"/>
    </reaction>
</comment>
<sequence length="97" mass="10985">MPVTQDLIREKRSRILAIARRHGARNLRVFGSVARDEAGPESDLDLLVELEQGRSLLDHIALIQDLEEALGCRVDVVTETALKERYKKRILKEAVPL</sequence>
<evidence type="ECO:0000256" key="11">
    <source>
        <dbReference type="ARBA" id="ARBA00047518"/>
    </source>
</evidence>
<keyword evidence="5" id="KW-0479">Metal-binding</keyword>
<dbReference type="Gene3D" id="3.30.460.10">
    <property type="entry name" value="Beta Polymerase, domain 2"/>
    <property type="match status" value="1"/>
</dbReference>
<dbReference type="SUPFAM" id="SSF81301">
    <property type="entry name" value="Nucleotidyltransferase"/>
    <property type="match status" value="1"/>
</dbReference>
<dbReference type="RefSeq" id="WP_011844070.1">
    <property type="nucleotide sequence ID" value="NZ_JXOJ01000003.1"/>
</dbReference>
<evidence type="ECO:0000313" key="14">
    <source>
        <dbReference type="EMBL" id="KLK87978.1"/>
    </source>
</evidence>
<comment type="similarity">
    <text evidence="10">Belongs to the MntA antitoxin family.</text>
</comment>
<keyword evidence="2" id="KW-1277">Toxin-antitoxin system</keyword>
<name>A0A0H1QYF3_9EURY</name>
<proteinExistence type="inferred from homology"/>
<evidence type="ECO:0000256" key="6">
    <source>
        <dbReference type="ARBA" id="ARBA00022741"/>
    </source>
</evidence>
<dbReference type="InterPro" id="IPR002934">
    <property type="entry name" value="Polymerase_NTP_transf_dom"/>
</dbReference>
<gene>
    <name evidence="14" type="ORF">SZ63_08300</name>
</gene>
<evidence type="ECO:0000256" key="7">
    <source>
        <dbReference type="ARBA" id="ARBA00022840"/>
    </source>
</evidence>
<evidence type="ECO:0000313" key="15">
    <source>
        <dbReference type="Proteomes" id="UP000035301"/>
    </source>
</evidence>
<dbReference type="Pfam" id="PF01909">
    <property type="entry name" value="NTP_transf_2"/>
    <property type="match status" value="1"/>
</dbReference>
<dbReference type="EMBL" id="JXOJ01000003">
    <property type="protein sequence ID" value="KLK87978.1"/>
    <property type="molecule type" value="Genomic_DNA"/>
</dbReference>
<evidence type="ECO:0000256" key="9">
    <source>
        <dbReference type="ARBA" id="ARBA00034531"/>
    </source>
</evidence>
<keyword evidence="4" id="KW-0548">Nucleotidyltransferase</keyword>
<evidence type="ECO:0000256" key="12">
    <source>
        <dbReference type="ARBA" id="ARBA00048696"/>
    </source>
</evidence>
<dbReference type="EC" id="2.7.7.108" evidence="9"/>
<dbReference type="InterPro" id="IPR052038">
    <property type="entry name" value="Type-VII_TA_antitoxin"/>
</dbReference>
<evidence type="ECO:0000256" key="1">
    <source>
        <dbReference type="ARBA" id="ARBA00001946"/>
    </source>
</evidence>
<protein>
    <recommendedName>
        <fullName evidence="9">protein adenylyltransferase</fullName>
        <ecNumber evidence="9">2.7.7.108</ecNumber>
    </recommendedName>
</protein>
<dbReference type="GeneID" id="4846394"/>
<dbReference type="GO" id="GO:0046872">
    <property type="term" value="F:metal ion binding"/>
    <property type="evidence" value="ECO:0007669"/>
    <property type="project" value="UniProtKB-KW"/>
</dbReference>